<gene>
    <name evidence="1" type="ORF">EI293_16435</name>
</gene>
<dbReference type="AlphaFoldDB" id="A0A428K7S0"/>
<dbReference type="Proteomes" id="UP000270291">
    <property type="component" value="Unassembled WGS sequence"/>
</dbReference>
<dbReference type="OrthoDB" id="9830085at2"/>
<name>A0A428K7S0_9BACT</name>
<dbReference type="RefSeq" id="WP_125439626.1">
    <property type="nucleotide sequence ID" value="NZ_RWIU01000005.1"/>
</dbReference>
<keyword evidence="2" id="KW-1185">Reference proteome</keyword>
<proteinExistence type="predicted"/>
<reference evidence="1 2" key="1">
    <citation type="submission" date="2018-12" db="EMBL/GenBank/DDBJ databases">
        <authorList>
            <person name="Feng G."/>
            <person name="Zhu H."/>
        </authorList>
    </citation>
    <scope>NUCLEOTIDE SEQUENCE [LARGE SCALE GENOMIC DNA]</scope>
    <source>
        <strain evidence="1 2">LMG 26000</strain>
    </source>
</reference>
<dbReference type="EMBL" id="RWIU01000005">
    <property type="protein sequence ID" value="RSK42496.1"/>
    <property type="molecule type" value="Genomic_DNA"/>
</dbReference>
<comment type="caution">
    <text evidence="1">The sequence shown here is derived from an EMBL/GenBank/DDBJ whole genome shotgun (WGS) entry which is preliminary data.</text>
</comment>
<sequence length="183" mass="21176">MKKWTSTLFPFLLLCLLLTNCVAVSKRKSWMWRKLKSDTTSDPYVGFIEINLLKEVIWIPTPIIMTEVNCSRNYLLDIDFHTETKNEYRKLDSIRYSIITSDNRIVNEGVLPIKNGELSIRSYSPGIYRAQCTTEPSIHLGKQKQALNGTFTIYATDINGQPKAVHVTDVILNYYKPRIMSFF</sequence>
<evidence type="ECO:0000313" key="1">
    <source>
        <dbReference type="EMBL" id="RSK42496.1"/>
    </source>
</evidence>
<evidence type="ECO:0000313" key="2">
    <source>
        <dbReference type="Proteomes" id="UP000270291"/>
    </source>
</evidence>
<organism evidence="1 2">
    <name type="scientific">Hymenobacter perfusus</name>
    <dbReference type="NCBI Taxonomy" id="1236770"/>
    <lineage>
        <taxon>Bacteria</taxon>
        <taxon>Pseudomonadati</taxon>
        <taxon>Bacteroidota</taxon>
        <taxon>Cytophagia</taxon>
        <taxon>Cytophagales</taxon>
        <taxon>Hymenobacteraceae</taxon>
        <taxon>Hymenobacter</taxon>
    </lineage>
</organism>
<accession>A0A428K7S0</accession>
<protein>
    <submittedName>
        <fullName evidence="1">Uncharacterized protein</fullName>
    </submittedName>
</protein>